<reference evidence="2" key="1">
    <citation type="submission" date="2022-11" db="UniProtKB">
        <authorList>
            <consortium name="WormBaseParasite"/>
        </authorList>
    </citation>
    <scope>IDENTIFICATION</scope>
</reference>
<evidence type="ECO:0000313" key="1">
    <source>
        <dbReference type="Proteomes" id="UP000887576"/>
    </source>
</evidence>
<sequence>MFDTRPFTETESEFNCTISGDLLHYRHGSDVLVVCLSPKHPALSSKIKSVNFFKTHKTKSGNKSHKVVKDEKICEILTEDEKSYIIRFEQTALLLETNLRLISNPELLNKSPTYEGFLVILQLYEGPKKPTVFKEL</sequence>
<organism evidence="1 2">
    <name type="scientific">Panagrolaimus sp. JU765</name>
    <dbReference type="NCBI Taxonomy" id="591449"/>
    <lineage>
        <taxon>Eukaryota</taxon>
        <taxon>Metazoa</taxon>
        <taxon>Ecdysozoa</taxon>
        <taxon>Nematoda</taxon>
        <taxon>Chromadorea</taxon>
        <taxon>Rhabditida</taxon>
        <taxon>Tylenchina</taxon>
        <taxon>Panagrolaimomorpha</taxon>
        <taxon>Panagrolaimoidea</taxon>
        <taxon>Panagrolaimidae</taxon>
        <taxon>Panagrolaimus</taxon>
    </lineage>
</organism>
<dbReference type="WBParaSite" id="JU765_v2.g8590.t1">
    <property type="protein sequence ID" value="JU765_v2.g8590.t1"/>
    <property type="gene ID" value="JU765_v2.g8590"/>
</dbReference>
<dbReference type="Proteomes" id="UP000887576">
    <property type="component" value="Unplaced"/>
</dbReference>
<name>A0AC34RN43_9BILA</name>
<accession>A0AC34RN43</accession>
<protein>
    <submittedName>
        <fullName evidence="2">Uncharacterized protein</fullName>
    </submittedName>
</protein>
<evidence type="ECO:0000313" key="2">
    <source>
        <dbReference type="WBParaSite" id="JU765_v2.g8590.t1"/>
    </source>
</evidence>
<proteinExistence type="predicted"/>